<name>A0A6T9Y387_ALTMA</name>
<gene>
    <name evidence="1" type="ORF">ALFOR1_31142</name>
</gene>
<dbReference type="Proteomes" id="UP000509458">
    <property type="component" value="Chromosome"/>
</dbReference>
<protein>
    <recommendedName>
        <fullName evidence="3">Lipoprotein</fullName>
    </recommendedName>
</protein>
<accession>A0A6T9Y387</accession>
<evidence type="ECO:0000313" key="2">
    <source>
        <dbReference type="Proteomes" id="UP000509458"/>
    </source>
</evidence>
<proteinExistence type="predicted"/>
<evidence type="ECO:0000313" key="1">
    <source>
        <dbReference type="EMBL" id="CAB9494186.1"/>
    </source>
</evidence>
<sequence length="114" mass="13407">MWQLRMTRCINILLAVVLCGCTATKPKEVELSFSYQDNYDYFGYVTHWVRNTEIPPVDDNIVGAKKDFALCKSEMKDHLVDNQLPSQNVQYAFIVECMYKKDWFLFAETYMVTQ</sequence>
<evidence type="ECO:0008006" key="3">
    <source>
        <dbReference type="Google" id="ProtNLM"/>
    </source>
</evidence>
<organism evidence="1 2">
    <name type="scientific">Alteromonas macleodii</name>
    <name type="common">Pseudoalteromonas macleodii</name>
    <dbReference type="NCBI Taxonomy" id="28108"/>
    <lineage>
        <taxon>Bacteria</taxon>
        <taxon>Pseudomonadati</taxon>
        <taxon>Pseudomonadota</taxon>
        <taxon>Gammaproteobacteria</taxon>
        <taxon>Alteromonadales</taxon>
        <taxon>Alteromonadaceae</taxon>
        <taxon>Alteromonas/Salinimonas group</taxon>
        <taxon>Alteromonas</taxon>
    </lineage>
</organism>
<reference evidence="1 2" key="1">
    <citation type="submission" date="2020-06" db="EMBL/GenBank/DDBJ databases">
        <authorList>
            <person name="Duchaud E."/>
        </authorList>
    </citation>
    <scope>NUCLEOTIDE SEQUENCE [LARGE SCALE GENOMIC DNA]</scope>
    <source>
        <strain evidence="1">Alteromonas fortis</strain>
    </source>
</reference>
<dbReference type="EMBL" id="LR812090">
    <property type="protein sequence ID" value="CAB9494186.1"/>
    <property type="molecule type" value="Genomic_DNA"/>
</dbReference>
<dbReference type="AlphaFoldDB" id="A0A6T9Y387"/>
<dbReference type="PROSITE" id="PS51257">
    <property type="entry name" value="PROKAR_LIPOPROTEIN"/>
    <property type="match status" value="1"/>
</dbReference>